<evidence type="ECO:0000313" key="3">
    <source>
        <dbReference type="EMBL" id="KAI5312460.1"/>
    </source>
</evidence>
<accession>A0AAD4YKJ9</accession>
<dbReference type="AlphaFoldDB" id="A0AAD4YKJ9"/>
<keyword evidence="4" id="KW-1185">Reference proteome</keyword>
<organism evidence="3 4">
    <name type="scientific">Prunus dulcis</name>
    <name type="common">Almond</name>
    <name type="synonym">Amygdalus dulcis</name>
    <dbReference type="NCBI Taxonomy" id="3755"/>
    <lineage>
        <taxon>Eukaryota</taxon>
        <taxon>Viridiplantae</taxon>
        <taxon>Streptophyta</taxon>
        <taxon>Embryophyta</taxon>
        <taxon>Tracheophyta</taxon>
        <taxon>Spermatophyta</taxon>
        <taxon>Magnoliopsida</taxon>
        <taxon>eudicotyledons</taxon>
        <taxon>Gunneridae</taxon>
        <taxon>Pentapetalae</taxon>
        <taxon>rosids</taxon>
        <taxon>fabids</taxon>
        <taxon>Rosales</taxon>
        <taxon>Rosaceae</taxon>
        <taxon>Amygdaloideae</taxon>
        <taxon>Amygdaleae</taxon>
        <taxon>Prunus</taxon>
    </lineage>
</organism>
<feature type="chain" id="PRO_5042296327" evidence="2">
    <location>
        <begin position="26"/>
        <end position="77"/>
    </location>
</feature>
<dbReference type="Proteomes" id="UP001054821">
    <property type="component" value="Chromosome 8"/>
</dbReference>
<evidence type="ECO:0000256" key="2">
    <source>
        <dbReference type="SAM" id="SignalP"/>
    </source>
</evidence>
<evidence type="ECO:0000313" key="4">
    <source>
        <dbReference type="Proteomes" id="UP001054821"/>
    </source>
</evidence>
<proteinExistence type="predicted"/>
<feature type="signal peptide" evidence="2">
    <location>
        <begin position="1"/>
        <end position="25"/>
    </location>
</feature>
<comment type="caution">
    <text evidence="3">The sequence shown here is derived from an EMBL/GenBank/DDBJ whole genome shotgun (WGS) entry which is preliminary data.</text>
</comment>
<evidence type="ECO:0000256" key="1">
    <source>
        <dbReference type="SAM" id="MobiDB-lite"/>
    </source>
</evidence>
<sequence>MPRPAHFIGLLALTLCTSIHNFGWAISPKKRHTIKMDNASGTVNEPANDSTTPSNNKPASAPRLTILGVVLVIYPVI</sequence>
<feature type="compositionally biased region" description="Polar residues" evidence="1">
    <location>
        <begin position="39"/>
        <end position="58"/>
    </location>
</feature>
<protein>
    <submittedName>
        <fullName evidence="3">Uncharacterized protein</fullName>
    </submittedName>
</protein>
<name>A0AAD4YKJ9_PRUDU</name>
<gene>
    <name evidence="3" type="ORF">L3X38_041633</name>
</gene>
<feature type="region of interest" description="Disordered" evidence="1">
    <location>
        <begin position="36"/>
        <end position="60"/>
    </location>
</feature>
<keyword evidence="2" id="KW-0732">Signal</keyword>
<dbReference type="EMBL" id="JAJFAZ020000008">
    <property type="protein sequence ID" value="KAI5312460.1"/>
    <property type="molecule type" value="Genomic_DNA"/>
</dbReference>
<reference evidence="3 4" key="1">
    <citation type="journal article" date="2022" name="G3 (Bethesda)">
        <title>Whole-genome sequence and methylome profiling of the almond [Prunus dulcis (Mill.) D.A. Webb] cultivar 'Nonpareil'.</title>
        <authorList>
            <person name="D'Amico-Willman K.M."/>
            <person name="Ouma W.Z."/>
            <person name="Meulia T."/>
            <person name="Sideli G.M."/>
            <person name="Gradziel T.M."/>
            <person name="Fresnedo-Ramirez J."/>
        </authorList>
    </citation>
    <scope>NUCLEOTIDE SEQUENCE [LARGE SCALE GENOMIC DNA]</scope>
    <source>
        <strain evidence="3">Clone GOH B32 T37-40</strain>
    </source>
</reference>